<dbReference type="RefSeq" id="WP_420162972.1">
    <property type="nucleotide sequence ID" value="NZ_JBDLNV010000001.1"/>
</dbReference>
<proteinExistence type="predicted"/>
<dbReference type="Gene3D" id="3.30.530.20">
    <property type="match status" value="1"/>
</dbReference>
<reference evidence="1 2" key="1">
    <citation type="submission" date="2023-11" db="EMBL/GenBank/DDBJ databases">
        <authorList>
            <person name="Val-Calvo J."/>
            <person name="Scortti M."/>
            <person name="Vazquez-Boland J."/>
        </authorList>
    </citation>
    <scope>NUCLEOTIDE SEQUENCE [LARGE SCALE GENOMIC DNA]</scope>
    <source>
        <strain evidence="1 2">PAM 2766</strain>
    </source>
</reference>
<protein>
    <submittedName>
        <fullName evidence="1">SRPBCC family protein</fullName>
    </submittedName>
</protein>
<name>A0ABW9FB22_9NOCA</name>
<dbReference type="Proteomes" id="UP001629745">
    <property type="component" value="Unassembled WGS sequence"/>
</dbReference>
<gene>
    <name evidence="1" type="ORF">ABEU20_000971</name>
</gene>
<evidence type="ECO:0000313" key="2">
    <source>
        <dbReference type="Proteomes" id="UP001629745"/>
    </source>
</evidence>
<keyword evidence="2" id="KW-1185">Reference proteome</keyword>
<sequence>MVRNVHQRVIGADVHRVGRVLDTLASDHDHLWPHHRWPAIRFDRPLGVDAEGGHGPVRYTCESYSPGREVTFCFRRPNGFVGTHGFVVEEAGEGRTRLTHRLEMATRGWARLTWPLIWRPLHDALIEDALDCAEGVSTIPARRDLRPLGAYVRLLRRCATATWSFPAPAR</sequence>
<evidence type="ECO:0000313" key="1">
    <source>
        <dbReference type="EMBL" id="MFM1722417.1"/>
    </source>
</evidence>
<dbReference type="SUPFAM" id="SSF55961">
    <property type="entry name" value="Bet v1-like"/>
    <property type="match status" value="1"/>
</dbReference>
<dbReference type="InterPro" id="IPR023393">
    <property type="entry name" value="START-like_dom_sf"/>
</dbReference>
<accession>A0ABW9FB22</accession>
<comment type="caution">
    <text evidence="1">The sequence shown here is derived from an EMBL/GenBank/DDBJ whole genome shotgun (WGS) entry which is preliminary data.</text>
</comment>
<organism evidence="1 2">
    <name type="scientific">Rhodococcus parequi</name>
    <dbReference type="NCBI Taxonomy" id="3137122"/>
    <lineage>
        <taxon>Bacteria</taxon>
        <taxon>Bacillati</taxon>
        <taxon>Actinomycetota</taxon>
        <taxon>Actinomycetes</taxon>
        <taxon>Mycobacteriales</taxon>
        <taxon>Nocardiaceae</taxon>
        <taxon>Rhodococcus</taxon>
    </lineage>
</organism>
<dbReference type="EMBL" id="JBDLNV010000001">
    <property type="protein sequence ID" value="MFM1722417.1"/>
    <property type="molecule type" value="Genomic_DNA"/>
</dbReference>